<name>A0AAU9LM74_9ASTR</name>
<dbReference type="SUPFAM" id="SSF53098">
    <property type="entry name" value="Ribonuclease H-like"/>
    <property type="match status" value="1"/>
</dbReference>
<dbReference type="InterPro" id="IPR012337">
    <property type="entry name" value="RNaseH-like_sf"/>
</dbReference>
<dbReference type="EMBL" id="CAKMRJ010000001">
    <property type="protein sequence ID" value="CAH1414556.1"/>
    <property type="molecule type" value="Genomic_DNA"/>
</dbReference>
<sequence length="481" mass="55427">MESSSRSAPTTTSAPSTTSKMRKNASGARTDPGWQHGLDLHDRKVKCKFCNSVCSVGIFIFKHHLARTRNNVAPCDKVPENIRLEFCRLLEENDMVTKKKRGAFSTSEDDEVYEKQARGNNLENNVTKKGKVQSTMNSIFKKEERERVSQQIARSRLICLFKEFTKGKELLRPGATRFATSYLTLGRLFELKSALISFFASKKWLSTNYARTDTGKDVEDIVMDTAGFWSSVITCLRAVKPLMKVLRLVDSDSKPAMGFIYQAIVNAKKEIKANFKDIQTRYGPFYDIIDDRWYNQMNRAQHVAGYYLNPQMQYSDDFENNGWIKSGLYMCLERICGADENLAKTIDCQFDQFTNARGLFGLNVHSKKRNRLQQQKMNDLVYVMYNLKLNGRDENKGKGHDGLETLNLDDVSFDDEWITEEPSSNHDVNDDDDFLERAIRDQLRADDRRDLGQDILDLEEEDDLDAQFVMLDKIKWYLCCD</sequence>
<dbReference type="PANTHER" id="PTHR32166:SF122">
    <property type="entry name" value="OS09G0499600 PROTEIN"/>
    <property type="match status" value="1"/>
</dbReference>
<reference evidence="2 3" key="1">
    <citation type="submission" date="2022-01" db="EMBL/GenBank/DDBJ databases">
        <authorList>
            <person name="Xiong W."/>
            <person name="Schranz E."/>
        </authorList>
    </citation>
    <scope>NUCLEOTIDE SEQUENCE [LARGE SCALE GENOMIC DNA]</scope>
</reference>
<dbReference type="AlphaFoldDB" id="A0AAU9LM74"/>
<protein>
    <recommendedName>
        <fullName evidence="4">BED-type domain-containing protein</fullName>
    </recommendedName>
</protein>
<gene>
    <name evidence="2" type="ORF">LVIROSA_LOCUS2467</name>
</gene>
<organism evidence="2 3">
    <name type="scientific">Lactuca virosa</name>
    <dbReference type="NCBI Taxonomy" id="75947"/>
    <lineage>
        <taxon>Eukaryota</taxon>
        <taxon>Viridiplantae</taxon>
        <taxon>Streptophyta</taxon>
        <taxon>Embryophyta</taxon>
        <taxon>Tracheophyta</taxon>
        <taxon>Spermatophyta</taxon>
        <taxon>Magnoliopsida</taxon>
        <taxon>eudicotyledons</taxon>
        <taxon>Gunneridae</taxon>
        <taxon>Pentapetalae</taxon>
        <taxon>asterids</taxon>
        <taxon>campanulids</taxon>
        <taxon>Asterales</taxon>
        <taxon>Asteraceae</taxon>
        <taxon>Cichorioideae</taxon>
        <taxon>Cichorieae</taxon>
        <taxon>Lactucinae</taxon>
        <taxon>Lactuca</taxon>
    </lineage>
</organism>
<feature type="region of interest" description="Disordered" evidence="1">
    <location>
        <begin position="1"/>
        <end position="37"/>
    </location>
</feature>
<dbReference type="Proteomes" id="UP001157418">
    <property type="component" value="Unassembled WGS sequence"/>
</dbReference>
<feature type="compositionally biased region" description="Low complexity" evidence="1">
    <location>
        <begin position="1"/>
        <end position="19"/>
    </location>
</feature>
<proteinExistence type="predicted"/>
<keyword evidence="3" id="KW-1185">Reference proteome</keyword>
<comment type="caution">
    <text evidence="2">The sequence shown here is derived from an EMBL/GenBank/DDBJ whole genome shotgun (WGS) entry which is preliminary data.</text>
</comment>
<dbReference type="PANTHER" id="PTHR32166">
    <property type="entry name" value="OSJNBA0013A04.12 PROTEIN"/>
    <property type="match status" value="1"/>
</dbReference>
<accession>A0AAU9LM74</accession>
<evidence type="ECO:0000313" key="3">
    <source>
        <dbReference type="Proteomes" id="UP001157418"/>
    </source>
</evidence>
<evidence type="ECO:0008006" key="4">
    <source>
        <dbReference type="Google" id="ProtNLM"/>
    </source>
</evidence>
<evidence type="ECO:0000256" key="1">
    <source>
        <dbReference type="SAM" id="MobiDB-lite"/>
    </source>
</evidence>
<evidence type="ECO:0000313" key="2">
    <source>
        <dbReference type="EMBL" id="CAH1414556.1"/>
    </source>
</evidence>